<proteinExistence type="predicted"/>
<comment type="caution">
    <text evidence="1">The sequence shown here is derived from an EMBL/GenBank/DDBJ whole genome shotgun (WGS) entry which is preliminary data.</text>
</comment>
<dbReference type="EMBL" id="CATNWA010004671">
    <property type="protein sequence ID" value="CAI9548368.1"/>
    <property type="molecule type" value="Genomic_DNA"/>
</dbReference>
<protein>
    <submittedName>
        <fullName evidence="1">Uncharacterized protein</fullName>
    </submittedName>
</protein>
<dbReference type="Proteomes" id="UP001162483">
    <property type="component" value="Unassembled WGS sequence"/>
</dbReference>
<sequence>MVQTFGKKSNDEFFNNDKFTFLTKIINALFFAGKKMCIYYFCLQEPVKHCTSDQKIAEAMQVSCRPVRISA</sequence>
<feature type="non-terminal residue" evidence="1">
    <location>
        <position position="71"/>
    </location>
</feature>
<evidence type="ECO:0000313" key="2">
    <source>
        <dbReference type="Proteomes" id="UP001162483"/>
    </source>
</evidence>
<reference evidence="1" key="1">
    <citation type="submission" date="2023-05" db="EMBL/GenBank/DDBJ databases">
        <authorList>
            <person name="Stuckert A."/>
        </authorList>
    </citation>
    <scope>NUCLEOTIDE SEQUENCE</scope>
</reference>
<organism evidence="1 2">
    <name type="scientific">Staurois parvus</name>
    <dbReference type="NCBI Taxonomy" id="386267"/>
    <lineage>
        <taxon>Eukaryota</taxon>
        <taxon>Metazoa</taxon>
        <taxon>Chordata</taxon>
        <taxon>Craniata</taxon>
        <taxon>Vertebrata</taxon>
        <taxon>Euteleostomi</taxon>
        <taxon>Amphibia</taxon>
        <taxon>Batrachia</taxon>
        <taxon>Anura</taxon>
        <taxon>Neobatrachia</taxon>
        <taxon>Ranoidea</taxon>
        <taxon>Ranidae</taxon>
        <taxon>Staurois</taxon>
    </lineage>
</organism>
<evidence type="ECO:0000313" key="1">
    <source>
        <dbReference type="EMBL" id="CAI9548368.1"/>
    </source>
</evidence>
<keyword evidence="2" id="KW-1185">Reference proteome</keyword>
<name>A0ABN9BLA6_9NEOB</name>
<accession>A0ABN9BLA6</accession>
<gene>
    <name evidence="1" type="ORF">SPARVUS_LOCUS3145128</name>
</gene>